<sequence>MRIGTLVAGVLVMAAGFGLVALVIGWPALVVGAPLVFGGLVVVLVTYLTRTLHQGRRYGYAHGDQDWTWDGPDAATYEGPDDPWRGHRSLQDEDTLDADEWPPASADGHRYDPGSWSESSSSWSDSSTSSGPSGDSGSSSDSGSSGSSD</sequence>
<name>A0A1M6Z4P5_PSETH</name>
<feature type="compositionally biased region" description="Low complexity" evidence="1">
    <location>
        <begin position="113"/>
        <end position="149"/>
    </location>
</feature>
<organism evidence="3 4">
    <name type="scientific">Pseudonocardia thermophila</name>
    <dbReference type="NCBI Taxonomy" id="1848"/>
    <lineage>
        <taxon>Bacteria</taxon>
        <taxon>Bacillati</taxon>
        <taxon>Actinomycetota</taxon>
        <taxon>Actinomycetes</taxon>
        <taxon>Pseudonocardiales</taxon>
        <taxon>Pseudonocardiaceae</taxon>
        <taxon>Pseudonocardia</taxon>
    </lineage>
</organism>
<proteinExistence type="predicted"/>
<reference evidence="3 4" key="1">
    <citation type="submission" date="2016-11" db="EMBL/GenBank/DDBJ databases">
        <authorList>
            <person name="Jaros S."/>
            <person name="Januszkiewicz K."/>
            <person name="Wedrychowicz H."/>
        </authorList>
    </citation>
    <scope>NUCLEOTIDE SEQUENCE [LARGE SCALE GENOMIC DNA]</scope>
    <source>
        <strain evidence="3 4">DSM 43832</strain>
    </source>
</reference>
<feature type="transmembrane region" description="Helical" evidence="2">
    <location>
        <begin position="24"/>
        <end position="48"/>
    </location>
</feature>
<keyword evidence="2" id="KW-0472">Membrane</keyword>
<accession>A0A1M6Z4P5</accession>
<evidence type="ECO:0000313" key="4">
    <source>
        <dbReference type="Proteomes" id="UP000184363"/>
    </source>
</evidence>
<evidence type="ECO:0000256" key="1">
    <source>
        <dbReference type="SAM" id="MobiDB-lite"/>
    </source>
</evidence>
<keyword evidence="2" id="KW-1133">Transmembrane helix</keyword>
<dbReference type="AlphaFoldDB" id="A0A1M6Z4P5"/>
<feature type="region of interest" description="Disordered" evidence="1">
    <location>
        <begin position="61"/>
        <end position="149"/>
    </location>
</feature>
<keyword evidence="4" id="KW-1185">Reference proteome</keyword>
<dbReference type="Proteomes" id="UP000184363">
    <property type="component" value="Unassembled WGS sequence"/>
</dbReference>
<gene>
    <name evidence="3" type="ORF">SAMN05443637_12287</name>
</gene>
<evidence type="ECO:0000256" key="2">
    <source>
        <dbReference type="SAM" id="Phobius"/>
    </source>
</evidence>
<evidence type="ECO:0000313" key="3">
    <source>
        <dbReference type="EMBL" id="SHL25474.1"/>
    </source>
</evidence>
<dbReference type="EMBL" id="FRAP01000022">
    <property type="protein sequence ID" value="SHL25474.1"/>
    <property type="molecule type" value="Genomic_DNA"/>
</dbReference>
<protein>
    <submittedName>
        <fullName evidence="3">Uncharacterized protein</fullName>
    </submittedName>
</protein>
<keyword evidence="2" id="KW-0812">Transmembrane</keyword>
<feature type="compositionally biased region" description="Basic and acidic residues" evidence="1">
    <location>
        <begin position="82"/>
        <end position="91"/>
    </location>
</feature>
<dbReference type="RefSeq" id="WP_073459708.1">
    <property type="nucleotide sequence ID" value="NZ_CALGVN010000007.1"/>
</dbReference>